<dbReference type="InterPro" id="IPR032675">
    <property type="entry name" value="LRR_dom_sf"/>
</dbReference>
<dbReference type="Gene3D" id="1.25.40.200">
    <property type="entry name" value="Ran-GTPase activating protein 1, C-terminal domain"/>
    <property type="match status" value="1"/>
</dbReference>
<dbReference type="GO" id="GO:0005829">
    <property type="term" value="C:cytosol"/>
    <property type="evidence" value="ECO:0000318"/>
    <property type="project" value="GO_Central"/>
</dbReference>
<dbReference type="KEGG" id="dpx:DAPPUDRAFT_307848"/>
<dbReference type="InterPro" id="IPR027038">
    <property type="entry name" value="RanGap"/>
</dbReference>
<dbReference type="eggNOG" id="KOG1909">
    <property type="taxonomic scope" value="Eukaryota"/>
</dbReference>
<dbReference type="InterPro" id="IPR001611">
    <property type="entry name" value="Leu-rich_rpt"/>
</dbReference>
<dbReference type="STRING" id="6669.E9G1R0"/>
<reference evidence="6 7" key="1">
    <citation type="journal article" date="2011" name="Science">
        <title>The ecoresponsive genome of Daphnia pulex.</title>
        <authorList>
            <person name="Colbourne J.K."/>
            <person name="Pfrender M.E."/>
            <person name="Gilbert D."/>
            <person name="Thomas W.K."/>
            <person name="Tucker A."/>
            <person name="Oakley T.H."/>
            <person name="Tokishita S."/>
            <person name="Aerts A."/>
            <person name="Arnold G.J."/>
            <person name="Basu M.K."/>
            <person name="Bauer D.J."/>
            <person name="Caceres C.E."/>
            <person name="Carmel L."/>
            <person name="Casola C."/>
            <person name="Choi J.H."/>
            <person name="Detter J.C."/>
            <person name="Dong Q."/>
            <person name="Dusheyko S."/>
            <person name="Eads B.D."/>
            <person name="Frohlich T."/>
            <person name="Geiler-Samerotte K.A."/>
            <person name="Gerlach D."/>
            <person name="Hatcher P."/>
            <person name="Jogdeo S."/>
            <person name="Krijgsveld J."/>
            <person name="Kriventseva E.V."/>
            <person name="Kultz D."/>
            <person name="Laforsch C."/>
            <person name="Lindquist E."/>
            <person name="Lopez J."/>
            <person name="Manak J.R."/>
            <person name="Muller J."/>
            <person name="Pangilinan J."/>
            <person name="Patwardhan R.P."/>
            <person name="Pitluck S."/>
            <person name="Pritham E.J."/>
            <person name="Rechtsteiner A."/>
            <person name="Rho M."/>
            <person name="Rogozin I.B."/>
            <person name="Sakarya O."/>
            <person name="Salamov A."/>
            <person name="Schaack S."/>
            <person name="Shapiro H."/>
            <person name="Shiga Y."/>
            <person name="Skalitzky C."/>
            <person name="Smith Z."/>
            <person name="Souvorov A."/>
            <person name="Sung W."/>
            <person name="Tang Z."/>
            <person name="Tsuchiya D."/>
            <person name="Tu H."/>
            <person name="Vos H."/>
            <person name="Wang M."/>
            <person name="Wolf Y.I."/>
            <person name="Yamagata H."/>
            <person name="Yamada T."/>
            <person name="Ye Y."/>
            <person name="Shaw J.R."/>
            <person name="Andrews J."/>
            <person name="Crease T.J."/>
            <person name="Tang H."/>
            <person name="Lucas S.M."/>
            <person name="Robertson H.M."/>
            <person name="Bork P."/>
            <person name="Koonin E.V."/>
            <person name="Zdobnov E.M."/>
            <person name="Grigoriev I.V."/>
            <person name="Lynch M."/>
            <person name="Boore J.L."/>
        </authorList>
    </citation>
    <scope>NUCLEOTIDE SEQUENCE [LARGE SCALE GENOMIC DNA]</scope>
</reference>
<gene>
    <name evidence="6" type="ORF">DAPPUDRAFT_307848</name>
</gene>
<feature type="region of interest" description="Disordered" evidence="4">
    <location>
        <begin position="357"/>
        <end position="393"/>
    </location>
</feature>
<dbReference type="HOGENOM" id="CLU_028747_2_0_1"/>
<dbReference type="InterPro" id="IPR009109">
    <property type="entry name" value="Ran_GTPase_activating_1_C"/>
</dbReference>
<dbReference type="AlphaFoldDB" id="E9G1R0"/>
<dbReference type="Pfam" id="PF13516">
    <property type="entry name" value="LRR_6"/>
    <property type="match status" value="2"/>
</dbReference>
<dbReference type="GO" id="GO:0005634">
    <property type="term" value="C:nucleus"/>
    <property type="evidence" value="ECO:0000318"/>
    <property type="project" value="GO_Central"/>
</dbReference>
<evidence type="ECO:0000256" key="4">
    <source>
        <dbReference type="SAM" id="MobiDB-lite"/>
    </source>
</evidence>
<dbReference type="GO" id="GO:0048471">
    <property type="term" value="C:perinuclear region of cytoplasm"/>
    <property type="evidence" value="ECO:0000318"/>
    <property type="project" value="GO_Central"/>
</dbReference>
<dbReference type="Proteomes" id="UP000000305">
    <property type="component" value="Unassembled WGS sequence"/>
</dbReference>
<evidence type="ECO:0000313" key="7">
    <source>
        <dbReference type="Proteomes" id="UP000000305"/>
    </source>
</evidence>
<keyword evidence="2" id="KW-0433">Leucine-rich repeat</keyword>
<dbReference type="Gene3D" id="3.80.10.10">
    <property type="entry name" value="Ribonuclease Inhibitor"/>
    <property type="match status" value="1"/>
</dbReference>
<dbReference type="GO" id="GO:0051168">
    <property type="term" value="P:nuclear export"/>
    <property type="evidence" value="ECO:0000318"/>
    <property type="project" value="GO_Central"/>
</dbReference>
<dbReference type="FunCoup" id="E9G1R0">
    <property type="interactions" value="1573"/>
</dbReference>
<dbReference type="GO" id="GO:0005096">
    <property type="term" value="F:GTPase activator activity"/>
    <property type="evidence" value="ECO:0000318"/>
    <property type="project" value="GO_Central"/>
</dbReference>
<proteinExistence type="predicted"/>
<dbReference type="SMART" id="SM00368">
    <property type="entry name" value="LRR_RI"/>
    <property type="match status" value="9"/>
</dbReference>
<dbReference type="OrthoDB" id="184583at2759"/>
<dbReference type="PhylomeDB" id="E9G1R0"/>
<dbReference type="OMA" id="RDNMFGK"/>
<keyword evidence="3" id="KW-0677">Repeat</keyword>
<dbReference type="InterPro" id="IPR036720">
    <property type="entry name" value="RanGAP1_C_sf"/>
</dbReference>
<dbReference type="CDD" id="cd00116">
    <property type="entry name" value="LRR_RI"/>
    <property type="match status" value="1"/>
</dbReference>
<name>E9G1R0_DAPPU</name>
<evidence type="ECO:0000256" key="3">
    <source>
        <dbReference type="ARBA" id="ARBA00022737"/>
    </source>
</evidence>
<dbReference type="InParanoid" id="E9G1R0"/>
<protein>
    <recommendedName>
        <fullName evidence="5">Ran-GTPase activating protein 1 C-terminal domain-containing protein</fullName>
    </recommendedName>
</protein>
<organism evidence="6 7">
    <name type="scientific">Daphnia pulex</name>
    <name type="common">Water flea</name>
    <dbReference type="NCBI Taxonomy" id="6669"/>
    <lineage>
        <taxon>Eukaryota</taxon>
        <taxon>Metazoa</taxon>
        <taxon>Ecdysozoa</taxon>
        <taxon>Arthropoda</taxon>
        <taxon>Crustacea</taxon>
        <taxon>Branchiopoda</taxon>
        <taxon>Diplostraca</taxon>
        <taxon>Cladocera</taxon>
        <taxon>Anomopoda</taxon>
        <taxon>Daphniidae</taxon>
        <taxon>Daphnia</taxon>
    </lineage>
</organism>
<sequence length="590" mass="64428">MNGAVTKFNGDSETNNLNAKEEIVDFSGKGLKLDTEADAQPIVNAIQAAKGLTGLILEGNTLGVEAAKAIAKALESKPTFQRALWKDAFTGRLKDEIPKALSFLGGGLILAKANLIELDLSDNALGPVGMEGLVQFLKSPVCYSLKCIRLNNNGLGIYGGRMLAQALNDCLKASKEAGSPLNLKTFIVGRNRLENEGAIALSEFFKAVGTLEEVQMPQNFIRHPGILALASALIHNPGLRILNFNDNTFTWRGSQAVAEALPKWQQLSVINFGDCLIRTKGAEFLAKALSSGHEHLKEVYMDHGEINLSGAKLLANSLKNKKMLKICDLNGNQLGEEGCQELKDIFSGLGEKVLLSLSDDEGEPSSEEEESEEEEESGDEDEEKTEEKEVEKSLDHVSAYDTLHQLNANLAQLTANEVIPSTVEALLAAPTLARFNGLGDQKSSLILQHVDRLIAAKPDALFAVYAEVIMKVSSTVNLRSEISSVENVQQSVDVILKAAFEKANSMDKTSVLDNTLLVYMGILKSEDKQFRPTWPLSGFFLILERILTVDPSNIPLSTLQSLQTFFTQPHPTFDIYKEESDRLKKILNKS</sequence>
<dbReference type="SUPFAM" id="SSF69099">
    <property type="entry name" value="Ran-GTPase activating protein 1 (RanGAP1), C-terminal domain"/>
    <property type="match status" value="1"/>
</dbReference>
<evidence type="ECO:0000313" key="6">
    <source>
        <dbReference type="EMBL" id="EFX86541.1"/>
    </source>
</evidence>
<dbReference type="Pfam" id="PF07834">
    <property type="entry name" value="RanGAP1_C"/>
    <property type="match status" value="1"/>
</dbReference>
<keyword evidence="7" id="KW-1185">Reference proteome</keyword>
<dbReference type="SUPFAM" id="SSF52047">
    <property type="entry name" value="RNI-like"/>
    <property type="match status" value="1"/>
</dbReference>
<keyword evidence="1" id="KW-0343">GTPase activation</keyword>
<evidence type="ECO:0000259" key="5">
    <source>
        <dbReference type="Pfam" id="PF07834"/>
    </source>
</evidence>
<evidence type="ECO:0000256" key="1">
    <source>
        <dbReference type="ARBA" id="ARBA00022468"/>
    </source>
</evidence>
<dbReference type="EMBL" id="GL732529">
    <property type="protein sequence ID" value="EFX86541.1"/>
    <property type="molecule type" value="Genomic_DNA"/>
</dbReference>
<dbReference type="GO" id="GO:0031267">
    <property type="term" value="F:small GTPase binding"/>
    <property type="evidence" value="ECO:0000318"/>
    <property type="project" value="GO_Central"/>
</dbReference>
<dbReference type="PANTHER" id="PTHR24113">
    <property type="entry name" value="RAN GTPASE-ACTIVATING PROTEIN 1"/>
    <property type="match status" value="1"/>
</dbReference>
<feature type="compositionally biased region" description="Acidic residues" evidence="4">
    <location>
        <begin position="358"/>
        <end position="384"/>
    </location>
</feature>
<feature type="domain" description="Ran-GTPase activating protein 1 C-terminal" evidence="5">
    <location>
        <begin position="419"/>
        <end position="587"/>
    </location>
</feature>
<dbReference type="PANTHER" id="PTHR24113:SF12">
    <property type="entry name" value="RAN GTPASE-ACTIVATING PROTEIN 1"/>
    <property type="match status" value="1"/>
</dbReference>
<dbReference type="GO" id="GO:0007165">
    <property type="term" value="P:signal transduction"/>
    <property type="evidence" value="ECO:0007669"/>
    <property type="project" value="InterPro"/>
</dbReference>
<accession>E9G1R0</accession>
<evidence type="ECO:0000256" key="2">
    <source>
        <dbReference type="ARBA" id="ARBA00022614"/>
    </source>
</evidence>